<comment type="similarity">
    <text evidence="1 3">Belongs to the HMG-CoA reductase family.</text>
</comment>
<dbReference type="RefSeq" id="WP_008842101.1">
    <property type="nucleotide sequence ID" value="NZ_CP018763.1"/>
</dbReference>
<keyword evidence="3" id="KW-0520">NAD</keyword>
<dbReference type="InterPro" id="IPR023074">
    <property type="entry name" value="HMG_CoA_Rdtase_cat_sf"/>
</dbReference>
<dbReference type="CDD" id="cd00644">
    <property type="entry name" value="HMG-CoA_reductase_classII"/>
    <property type="match status" value="1"/>
</dbReference>
<dbReference type="EC" id="1.1.1.88" evidence="3"/>
<dbReference type="InterPro" id="IPR002202">
    <property type="entry name" value="HMG_CoA_Rdtase"/>
</dbReference>
<dbReference type="SUPFAM" id="SSF55035">
    <property type="entry name" value="NAD-binding domain of HMG-CoA reductase"/>
    <property type="match status" value="1"/>
</dbReference>
<evidence type="ECO:0000256" key="2">
    <source>
        <dbReference type="ARBA" id="ARBA00023002"/>
    </source>
</evidence>
<evidence type="ECO:0000313" key="5">
    <source>
        <dbReference type="Proteomes" id="UP001280897"/>
    </source>
</evidence>
<evidence type="ECO:0000313" key="4">
    <source>
        <dbReference type="EMBL" id="MDV2621371.1"/>
    </source>
</evidence>
<dbReference type="Gene3D" id="3.90.770.10">
    <property type="entry name" value="3-hydroxy-3-methylglutaryl-coenzyme A Reductase, Chain A, domain 2"/>
    <property type="match status" value="2"/>
</dbReference>
<comment type="pathway">
    <text evidence="3">Metabolic intermediate metabolism; (R)-mevalonate degradation; (S)-3-hydroxy-3-methylglutaryl-CoA from (R)-mevalonate: step 1/1.</text>
</comment>
<dbReference type="PROSITE" id="PS50065">
    <property type="entry name" value="HMG_COA_REDUCTASE_4"/>
    <property type="match status" value="1"/>
</dbReference>
<dbReference type="InterPro" id="IPR009023">
    <property type="entry name" value="HMG_CoA_Rdtase_NAD(P)-bd_sf"/>
</dbReference>
<evidence type="ECO:0000256" key="1">
    <source>
        <dbReference type="ARBA" id="ARBA00007661"/>
    </source>
</evidence>
<dbReference type="GO" id="GO:0015936">
    <property type="term" value="P:coenzyme A metabolic process"/>
    <property type="evidence" value="ECO:0007669"/>
    <property type="project" value="InterPro"/>
</dbReference>
<dbReference type="AlphaFoldDB" id="A0AAP3X9I0"/>
<dbReference type="GeneID" id="57365079"/>
<accession>A0AAP3X9I0</accession>
<comment type="caution">
    <text evidence="4">The sequence shown here is derived from an EMBL/GenBank/DDBJ whole genome shotgun (WGS) entry which is preliminary data.</text>
</comment>
<keyword evidence="2 3" id="KW-0560">Oxidoreductase</keyword>
<dbReference type="PANTHER" id="PTHR10572:SF24">
    <property type="entry name" value="3-HYDROXY-3-METHYLGLUTARYL-COENZYME A REDUCTASE"/>
    <property type="match status" value="1"/>
</dbReference>
<comment type="catalytic activity">
    <reaction evidence="3">
        <text>(R)-mevalonate + 2 NAD(+) + CoA = (3S)-3-hydroxy-3-methylglutaryl-CoA + 2 NADH + 2 H(+)</text>
        <dbReference type="Rhea" id="RHEA:14833"/>
        <dbReference type="ChEBI" id="CHEBI:15378"/>
        <dbReference type="ChEBI" id="CHEBI:36464"/>
        <dbReference type="ChEBI" id="CHEBI:43074"/>
        <dbReference type="ChEBI" id="CHEBI:57287"/>
        <dbReference type="ChEBI" id="CHEBI:57540"/>
        <dbReference type="ChEBI" id="CHEBI:57945"/>
        <dbReference type="EC" id="1.1.1.88"/>
    </reaction>
</comment>
<reference evidence="4" key="1">
    <citation type="journal article" date="2023" name="PeerJ">
        <title>Selection and evaluation of lactic acid bacteria from chicken feces in Thailand as potential probiotics.</title>
        <authorList>
            <person name="Khurajog B."/>
            <person name="Disastra Y."/>
            <person name="Lawwyne L.D."/>
            <person name="Sirichokchatchawan W."/>
            <person name="Niyomtham W."/>
            <person name="Yindee J."/>
            <person name="Hampson D.J."/>
            <person name="Prapasarakul N."/>
        </authorList>
    </citation>
    <scope>NUCLEOTIDE SEQUENCE</scope>
    <source>
        <strain evidence="4">BF9</strain>
    </source>
</reference>
<dbReference type="Proteomes" id="UP001280897">
    <property type="component" value="Unassembled WGS sequence"/>
</dbReference>
<name>A0AAP3X9I0_PEDAC</name>
<gene>
    <name evidence="4" type="ORF">R0G89_06440</name>
</gene>
<dbReference type="GO" id="GO:0004420">
    <property type="term" value="F:hydroxymethylglutaryl-CoA reductase (NADPH) activity"/>
    <property type="evidence" value="ECO:0007669"/>
    <property type="project" value="InterPro"/>
</dbReference>
<dbReference type="PANTHER" id="PTHR10572">
    <property type="entry name" value="3-HYDROXY-3-METHYLGLUTARYL-COENZYME A REDUCTASE"/>
    <property type="match status" value="1"/>
</dbReference>
<dbReference type="InterPro" id="IPR004553">
    <property type="entry name" value="HMG_CoA_Rdtase_bac-typ"/>
</dbReference>
<reference evidence="4" key="2">
    <citation type="submission" date="2023-10" db="EMBL/GenBank/DDBJ databases">
        <authorList>
            <person name="Khurajog B."/>
        </authorList>
    </citation>
    <scope>NUCLEOTIDE SEQUENCE</scope>
    <source>
        <strain evidence="4">BF9</strain>
    </source>
</reference>
<dbReference type="GO" id="GO:0140643">
    <property type="term" value="F:hydroxymethylglutaryl-CoA reductase (NADH) activity"/>
    <property type="evidence" value="ECO:0007669"/>
    <property type="project" value="UniProtKB-EC"/>
</dbReference>
<dbReference type="InterPro" id="IPR009029">
    <property type="entry name" value="HMG_CoA_Rdtase_sub-bd_dom_sf"/>
</dbReference>
<evidence type="ECO:0000256" key="3">
    <source>
        <dbReference type="RuleBase" id="RU361219"/>
    </source>
</evidence>
<dbReference type="Gene3D" id="1.10.8.660">
    <property type="match status" value="1"/>
</dbReference>
<protein>
    <recommendedName>
        <fullName evidence="3">3-hydroxy-3-methylglutaryl coenzyme A reductase</fullName>
        <shortName evidence="3">HMG-CoA reductase</shortName>
        <ecNumber evidence="3">1.1.1.88</ecNumber>
    </recommendedName>
</protein>
<dbReference type="SUPFAM" id="SSF56542">
    <property type="entry name" value="Substrate-binding domain of HMG-CoA reductase"/>
    <property type="match status" value="1"/>
</dbReference>
<dbReference type="EMBL" id="JAWJAV010000003">
    <property type="protein sequence ID" value="MDV2621371.1"/>
    <property type="molecule type" value="Genomic_DNA"/>
</dbReference>
<sequence>MIEGYHRLSRQAQLELLSEVTGVGVATLAKLPIDAVRQQQIENYLTDFRVPEGIAVNFKVNGREHVVPMVTEEPSVIAAASNGAKLVCQAGGFQAHSKRLMRGQLLMNTKTSIEVSQWVVDHQKHLLEVANAAHPSMQKRGGGALKIMPRPLSATQLSVDLLVDTKEAMGANTINTMLEALKTEFEMEGITVEMAILSNLADQALTTVTCTIPETVIDSAVAQKIADASEFAQIDPYRAATHNKGIMNGIDAVVMATGNDWRAIESGAHAFAARDGQYRGLSTWQIVDHQLQGQLVVPLPVATVGGSIGINEQAQLNLELLQVDSANQLAEVIGAVGLAQNLAALKAIVTEGIQHGHMRLQAKSLLLEHGLPATKLNEAVPRLLKEPRIDAAHAQKIIEQMRKKDLDE</sequence>
<proteinExistence type="inferred from homology"/>
<organism evidence="4 5">
    <name type="scientific">Pediococcus acidilactici</name>
    <dbReference type="NCBI Taxonomy" id="1254"/>
    <lineage>
        <taxon>Bacteria</taxon>
        <taxon>Bacillati</taxon>
        <taxon>Bacillota</taxon>
        <taxon>Bacilli</taxon>
        <taxon>Lactobacillales</taxon>
        <taxon>Lactobacillaceae</taxon>
        <taxon>Pediococcus</taxon>
        <taxon>Pediococcus acidilactici group</taxon>
    </lineage>
</organism>
<dbReference type="NCBIfam" id="TIGR00532">
    <property type="entry name" value="HMG_CoA_R_NAD"/>
    <property type="match status" value="1"/>
</dbReference>
<dbReference type="Pfam" id="PF00368">
    <property type="entry name" value="HMG-CoA_red"/>
    <property type="match status" value="1"/>
</dbReference>